<evidence type="ECO:0000313" key="2">
    <source>
        <dbReference type="EMBL" id="PTR01641.1"/>
    </source>
</evidence>
<keyword evidence="2" id="KW-0378">Hydrolase</keyword>
<keyword evidence="2" id="KW-0326">Glycosidase</keyword>
<dbReference type="SUPFAM" id="SSF51011">
    <property type="entry name" value="Glycosyl hydrolase domain"/>
    <property type="match status" value="1"/>
</dbReference>
<evidence type="ECO:0000313" key="3">
    <source>
        <dbReference type="Proteomes" id="UP000244168"/>
    </source>
</evidence>
<dbReference type="InterPro" id="IPR017853">
    <property type="entry name" value="GH"/>
</dbReference>
<dbReference type="Pfam" id="PF00128">
    <property type="entry name" value="Alpha-amylase"/>
    <property type="match status" value="1"/>
</dbReference>
<dbReference type="CDD" id="cd11349">
    <property type="entry name" value="AmyAc_3"/>
    <property type="match status" value="1"/>
</dbReference>
<dbReference type="Pfam" id="PF10438">
    <property type="entry name" value="Cyc-maltodext_C"/>
    <property type="match status" value="1"/>
</dbReference>
<dbReference type="Gene3D" id="3.20.20.80">
    <property type="entry name" value="Glycosidases"/>
    <property type="match status" value="2"/>
</dbReference>
<dbReference type="SMART" id="SM00642">
    <property type="entry name" value="Aamy"/>
    <property type="match status" value="1"/>
</dbReference>
<dbReference type="GO" id="GO:0009313">
    <property type="term" value="P:oligosaccharide catabolic process"/>
    <property type="evidence" value="ECO:0007669"/>
    <property type="project" value="TreeGrafter"/>
</dbReference>
<name>A0A2T5JGV7_9SPHI</name>
<dbReference type="InterPro" id="IPR019492">
    <property type="entry name" value="Cyclo-malto-dextrinase_C"/>
</dbReference>
<dbReference type="OrthoDB" id="9805159at2"/>
<feature type="domain" description="Glycosyl hydrolase family 13 catalytic" evidence="1">
    <location>
        <begin position="14"/>
        <end position="458"/>
    </location>
</feature>
<dbReference type="RefSeq" id="WP_107827013.1">
    <property type="nucleotide sequence ID" value="NZ_CP160205.1"/>
</dbReference>
<proteinExistence type="predicted"/>
<reference evidence="2 3" key="1">
    <citation type="submission" date="2018-04" db="EMBL/GenBank/DDBJ databases">
        <title>Genomic Encyclopedia of Archaeal and Bacterial Type Strains, Phase II (KMG-II): from individual species to whole genera.</title>
        <authorList>
            <person name="Goeker M."/>
        </authorList>
    </citation>
    <scope>NUCLEOTIDE SEQUENCE [LARGE SCALE GENOMIC DNA]</scope>
    <source>
        <strain evidence="2 3">DSM 26809</strain>
    </source>
</reference>
<gene>
    <name evidence="2" type="ORF">C8P68_101878</name>
</gene>
<keyword evidence="3" id="KW-1185">Reference proteome</keyword>
<dbReference type="GO" id="GO:0004556">
    <property type="term" value="F:alpha-amylase activity"/>
    <property type="evidence" value="ECO:0007669"/>
    <property type="project" value="TreeGrafter"/>
</dbReference>
<dbReference type="Gene3D" id="2.60.40.1180">
    <property type="entry name" value="Golgi alpha-mannosidase II"/>
    <property type="match status" value="1"/>
</dbReference>
<dbReference type="InterPro" id="IPR006047">
    <property type="entry name" value="GH13_cat_dom"/>
</dbReference>
<dbReference type="SUPFAM" id="SSF51445">
    <property type="entry name" value="(Trans)glycosidases"/>
    <property type="match status" value="1"/>
</dbReference>
<organism evidence="2 3">
    <name type="scientific">Mucilaginibacter yixingensis</name>
    <dbReference type="NCBI Taxonomy" id="1295612"/>
    <lineage>
        <taxon>Bacteria</taxon>
        <taxon>Pseudomonadati</taxon>
        <taxon>Bacteroidota</taxon>
        <taxon>Sphingobacteriia</taxon>
        <taxon>Sphingobacteriales</taxon>
        <taxon>Sphingobacteriaceae</taxon>
        <taxon>Mucilaginibacter</taxon>
    </lineage>
</organism>
<dbReference type="PANTHER" id="PTHR10357:SF205">
    <property type="entry name" value="O-GLYCOSYL HYDROLASE FAMILY 13"/>
    <property type="match status" value="1"/>
</dbReference>
<comment type="caution">
    <text evidence="2">The sequence shown here is derived from an EMBL/GenBank/DDBJ whole genome shotgun (WGS) entry which is preliminary data.</text>
</comment>
<evidence type="ECO:0000259" key="1">
    <source>
        <dbReference type="SMART" id="SM00642"/>
    </source>
</evidence>
<dbReference type="AlphaFoldDB" id="A0A2T5JGV7"/>
<dbReference type="InterPro" id="IPR013780">
    <property type="entry name" value="Glyco_hydro_b"/>
</dbReference>
<accession>A0A2T5JGV7</accession>
<protein>
    <submittedName>
        <fullName evidence="2">Glycosidase</fullName>
    </submittedName>
</protein>
<dbReference type="Proteomes" id="UP000244168">
    <property type="component" value="Unassembled WGS sequence"/>
</dbReference>
<sequence>MTDRFPDHKLVIYQLLPRLFGNNNATNKYYGSIEENGSGKLNDITDKALQEIRQMGFTHVWYTGVIEHATMTDYTAHGIPHDDPDVVKGRAGSPYAIKDYYDINPDLAIDVPNRIGEFEALIKRSHANNLRVLMDFVPNHVARSYHSDMKPDGVRDLGEDDDTTKGFSAQNDFYYIPGQPFAVPGGYNPGGDAYHHPLKDGKFDENPAKATGNDVFSATPSVNDWFETVKLNYGVDYLGHRRGHFDPIPPLWHKLYDILYYWAAKGIDGFRCDMVEMVPIEFWQWITTELRKKFPLLIFIGEAYNTGLYHDYLFRGNFDYLYDKVGLYDAIYRLTRNEWHATMWDINKVWNYDCRGFDERMLRFMENHDELRVASQFFAGDAWLAVPGMIVTATLSTGPVMIYHGQEVGEPAWGAQGFSGDDGRSTIFDYWTMPQFQKWVNNGNYDGGALEAGAQALREFYKKLLIAVRENEALRLGKFYELALENQHSPGFNEKIYTYVRYTENARVLVVVNFNRSSVELNLKLPEELRQQLQISGEIEFADLLNGGKFATADINLGVNITLKASAGVLLVF</sequence>
<dbReference type="PANTHER" id="PTHR10357">
    <property type="entry name" value="ALPHA-AMYLASE FAMILY MEMBER"/>
    <property type="match status" value="1"/>
</dbReference>
<dbReference type="EMBL" id="QAOQ01000001">
    <property type="protein sequence ID" value="PTR01641.1"/>
    <property type="molecule type" value="Genomic_DNA"/>
</dbReference>